<feature type="domain" description="Lipoyl-binding" evidence="10">
    <location>
        <begin position="2"/>
        <end position="77"/>
    </location>
</feature>
<comment type="function">
    <text evidence="6">The pyruvate dehydrogenase complex catalyzes the overall conversion of pyruvate to acetyl-CoA and CO(2). It contains multiple copies of three enzymatic components: pyruvate dehydrogenase (E1), dihydrolipoamide acetyltransferase (E2) and lipoamide dehydrogenase (E3).</text>
</comment>
<dbReference type="GO" id="GO:0004742">
    <property type="term" value="F:dihydrolipoyllysine-residue acetyltransferase activity"/>
    <property type="evidence" value="ECO:0007669"/>
    <property type="project" value="UniProtKB-EC"/>
</dbReference>
<evidence type="ECO:0000256" key="7">
    <source>
        <dbReference type="ARBA" id="ARBA00048370"/>
    </source>
</evidence>
<dbReference type="InterPro" id="IPR006257">
    <property type="entry name" value="LAT1"/>
</dbReference>
<dbReference type="PANTHER" id="PTHR23151">
    <property type="entry name" value="DIHYDROLIPOAMIDE ACETYL/SUCCINYL-TRANSFERASE-RELATED"/>
    <property type="match status" value="1"/>
</dbReference>
<feature type="domain" description="Lipoyl-binding" evidence="10">
    <location>
        <begin position="129"/>
        <end position="204"/>
    </location>
</feature>
<dbReference type="EMBL" id="JBHSYQ010000015">
    <property type="protein sequence ID" value="MFC6999270.1"/>
    <property type="molecule type" value="Genomic_DNA"/>
</dbReference>
<evidence type="ECO:0000256" key="1">
    <source>
        <dbReference type="ARBA" id="ARBA00007317"/>
    </source>
</evidence>
<dbReference type="InterPro" id="IPR003016">
    <property type="entry name" value="2-oxoA_DH_lipoyl-BS"/>
</dbReference>
<evidence type="ECO:0000256" key="2">
    <source>
        <dbReference type="ARBA" id="ARBA00011484"/>
    </source>
</evidence>
<dbReference type="Pfam" id="PF02817">
    <property type="entry name" value="E3_binding"/>
    <property type="match status" value="1"/>
</dbReference>
<evidence type="ECO:0000256" key="3">
    <source>
        <dbReference type="ARBA" id="ARBA00022679"/>
    </source>
</evidence>
<reference evidence="13" key="1">
    <citation type="journal article" date="2019" name="Int. J. Syst. Evol. Microbiol.">
        <title>The Global Catalogue of Microorganisms (GCM) 10K type strain sequencing project: providing services to taxonomists for standard genome sequencing and annotation.</title>
        <authorList>
            <consortium name="The Broad Institute Genomics Platform"/>
            <consortium name="The Broad Institute Genome Sequencing Center for Infectious Disease"/>
            <person name="Wu L."/>
            <person name="Ma J."/>
        </authorList>
    </citation>
    <scope>NUCLEOTIDE SEQUENCE [LARGE SCALE GENOMIC DNA]</scope>
    <source>
        <strain evidence="13">CGMCC 4.7393</strain>
    </source>
</reference>
<evidence type="ECO:0000256" key="8">
    <source>
        <dbReference type="RuleBase" id="RU361137"/>
    </source>
</evidence>
<name>A0ABW2DQC1_9BACT</name>
<feature type="region of interest" description="Disordered" evidence="9">
    <location>
        <begin position="219"/>
        <end position="272"/>
    </location>
</feature>
<dbReference type="InterPro" id="IPR000089">
    <property type="entry name" value="Biotin_lipoyl"/>
</dbReference>
<evidence type="ECO:0000313" key="13">
    <source>
        <dbReference type="Proteomes" id="UP001596405"/>
    </source>
</evidence>
<keyword evidence="4 8" id="KW-0450">Lipoyl</keyword>
<dbReference type="InterPro" id="IPR011053">
    <property type="entry name" value="Single_hybrid_motif"/>
</dbReference>
<comment type="similarity">
    <text evidence="1 8">Belongs to the 2-oxoacid dehydrogenase family.</text>
</comment>
<comment type="caution">
    <text evidence="12">The sequence shown here is derived from an EMBL/GenBank/DDBJ whole genome shotgun (WGS) entry which is preliminary data.</text>
</comment>
<dbReference type="CDD" id="cd06849">
    <property type="entry name" value="lipoyl_domain"/>
    <property type="match status" value="2"/>
</dbReference>
<dbReference type="EC" id="2.3.1.12" evidence="8"/>
<dbReference type="Pfam" id="PF00198">
    <property type="entry name" value="2-oxoacid_dh"/>
    <property type="match status" value="1"/>
</dbReference>
<dbReference type="SUPFAM" id="SSF47005">
    <property type="entry name" value="Peripheral subunit-binding domain of 2-oxo acid dehydrogenase complex"/>
    <property type="match status" value="1"/>
</dbReference>
<comment type="cofactor">
    <cofactor evidence="8">
        <name>(R)-lipoate</name>
        <dbReference type="ChEBI" id="CHEBI:83088"/>
    </cofactor>
    <text evidence="8">Binds 2 lipoyl cofactors covalently.</text>
</comment>
<proteinExistence type="inferred from homology"/>
<accession>A0ABW2DQC1</accession>
<keyword evidence="5 8" id="KW-0012">Acyltransferase</keyword>
<feature type="compositionally biased region" description="Basic and acidic residues" evidence="9">
    <location>
        <begin position="98"/>
        <end position="114"/>
    </location>
</feature>
<evidence type="ECO:0000259" key="10">
    <source>
        <dbReference type="PROSITE" id="PS50968"/>
    </source>
</evidence>
<feature type="compositionally biased region" description="Basic and acidic residues" evidence="9">
    <location>
        <begin position="230"/>
        <end position="240"/>
    </location>
</feature>
<dbReference type="RefSeq" id="WP_066616319.1">
    <property type="nucleotide sequence ID" value="NZ_JBHSYQ010000015.1"/>
</dbReference>
<dbReference type="Gene3D" id="3.30.559.10">
    <property type="entry name" value="Chloramphenicol acetyltransferase-like domain"/>
    <property type="match status" value="1"/>
</dbReference>
<evidence type="ECO:0000256" key="9">
    <source>
        <dbReference type="SAM" id="MobiDB-lite"/>
    </source>
</evidence>
<dbReference type="Proteomes" id="UP001596405">
    <property type="component" value="Unassembled WGS sequence"/>
</dbReference>
<dbReference type="Gene3D" id="4.10.320.10">
    <property type="entry name" value="E3-binding domain"/>
    <property type="match status" value="1"/>
</dbReference>
<keyword evidence="13" id="KW-1185">Reference proteome</keyword>
<evidence type="ECO:0000259" key="11">
    <source>
        <dbReference type="PROSITE" id="PS51826"/>
    </source>
</evidence>
<dbReference type="Pfam" id="PF00364">
    <property type="entry name" value="Biotin_lipoyl"/>
    <property type="match status" value="2"/>
</dbReference>
<evidence type="ECO:0000256" key="5">
    <source>
        <dbReference type="ARBA" id="ARBA00023315"/>
    </source>
</evidence>
<dbReference type="PANTHER" id="PTHR23151:SF90">
    <property type="entry name" value="DIHYDROLIPOYLLYSINE-RESIDUE ACETYLTRANSFERASE COMPONENT OF PYRUVATE DEHYDROGENASE COMPLEX, MITOCHONDRIAL-RELATED"/>
    <property type="match status" value="1"/>
</dbReference>
<comment type="subunit">
    <text evidence="2">Forms a 24-polypeptide structural core with octahedral symmetry.</text>
</comment>
<dbReference type="SUPFAM" id="SSF52777">
    <property type="entry name" value="CoA-dependent acyltransferases"/>
    <property type="match status" value="1"/>
</dbReference>
<evidence type="ECO:0000313" key="12">
    <source>
        <dbReference type="EMBL" id="MFC6999270.1"/>
    </source>
</evidence>
<dbReference type="InterPro" id="IPR036625">
    <property type="entry name" value="E3-bd_dom_sf"/>
</dbReference>
<dbReference type="PROSITE" id="PS51826">
    <property type="entry name" value="PSBD"/>
    <property type="match status" value="1"/>
</dbReference>
<feature type="region of interest" description="Disordered" evidence="9">
    <location>
        <begin position="88"/>
        <end position="124"/>
    </location>
</feature>
<sequence>MAEIIRMPKMSDTMTEGVIASWLKKVGDSVKSGDILAEVETDKATMELESYEDGTLLYIGPKDGESVPVDGVLAIIGKQGEDISGLLAEANGGSAPAKTEEPKQAEAPKAEAKQEAAPAASAPAANVNAEVVRMPKMSDTMQEGTIVAWHKRVGDKVKSGDLLAEVETDKATMELESYEDGTLLYIGVEAGNAVEVDGILAIIGEEGADYKSLLNGGGGAPNTVTGSQEEVSRAENHKTDAQTQSGDGVNQAANAPVPGQGTSASSGTGNGGRILASPLAKKIAQEKGINLSDVKGSGENGRIVQRDVESFTPSAAAPKAQPQAASAAAPVAAPGEAYTEVPVSQMRKVIARRLSESLFTAPHFYLTMEIDMDKAMEARTAMNEVSPVKVSFNDMVIKAAAAALKKHPAVNSSWLGDKIRYNNVVNIGVAVAVEEGLLVPVVRNADQKSLSSISAEVKDLGGKAKSKKLQPSDWEGSTFTISNLGMFGIEEFTAIINPPDACILAVGGIKQTPVVKKGQIQIGNVMKVTLSCDHRVVDGAVGSAFLQTLKAFLENPVTMLV</sequence>
<dbReference type="PROSITE" id="PS50968">
    <property type="entry name" value="BIOTINYL_LIPOYL"/>
    <property type="match status" value="2"/>
</dbReference>
<dbReference type="InterPro" id="IPR001078">
    <property type="entry name" value="2-oxoacid_DH_actylTfrase"/>
</dbReference>
<feature type="domain" description="Peripheral subunit-binding (PSBD)" evidence="11">
    <location>
        <begin position="275"/>
        <end position="312"/>
    </location>
</feature>
<keyword evidence="3 8" id="KW-0808">Transferase</keyword>
<feature type="compositionally biased region" description="Low complexity" evidence="9">
    <location>
        <begin position="115"/>
        <end position="124"/>
    </location>
</feature>
<dbReference type="Gene3D" id="2.40.50.100">
    <property type="match status" value="2"/>
</dbReference>
<protein>
    <recommendedName>
        <fullName evidence="8">Acetyltransferase component of pyruvate dehydrogenase complex</fullName>
        <ecNumber evidence="8">2.3.1.12</ecNumber>
    </recommendedName>
</protein>
<dbReference type="InterPro" id="IPR004167">
    <property type="entry name" value="PSBD"/>
</dbReference>
<keyword evidence="12" id="KW-0670">Pyruvate</keyword>
<gene>
    <name evidence="12" type="ORF">ACFQHR_16660</name>
</gene>
<feature type="compositionally biased region" description="Polar residues" evidence="9">
    <location>
        <begin position="241"/>
        <end position="253"/>
    </location>
</feature>
<dbReference type="NCBIfam" id="TIGR01349">
    <property type="entry name" value="PDHac_trf_mito"/>
    <property type="match status" value="1"/>
</dbReference>
<comment type="catalytic activity">
    <reaction evidence="7 8">
        <text>N(6)-[(R)-dihydrolipoyl]-L-lysyl-[protein] + acetyl-CoA = N(6)-[(R)-S(8)-acetyldihydrolipoyl]-L-lysyl-[protein] + CoA</text>
        <dbReference type="Rhea" id="RHEA:17017"/>
        <dbReference type="Rhea" id="RHEA-COMP:10475"/>
        <dbReference type="Rhea" id="RHEA-COMP:10478"/>
        <dbReference type="ChEBI" id="CHEBI:57287"/>
        <dbReference type="ChEBI" id="CHEBI:57288"/>
        <dbReference type="ChEBI" id="CHEBI:83100"/>
        <dbReference type="ChEBI" id="CHEBI:83111"/>
        <dbReference type="EC" id="2.3.1.12"/>
    </reaction>
</comment>
<dbReference type="InterPro" id="IPR045257">
    <property type="entry name" value="E2/Pdx1"/>
</dbReference>
<dbReference type="InterPro" id="IPR023213">
    <property type="entry name" value="CAT-like_dom_sf"/>
</dbReference>
<dbReference type="SUPFAM" id="SSF51230">
    <property type="entry name" value="Single hybrid motif"/>
    <property type="match status" value="2"/>
</dbReference>
<evidence type="ECO:0000256" key="6">
    <source>
        <dbReference type="ARBA" id="ARBA00025211"/>
    </source>
</evidence>
<organism evidence="12 13">
    <name type="scientific">Rufibacter roseus</name>
    <dbReference type="NCBI Taxonomy" id="1567108"/>
    <lineage>
        <taxon>Bacteria</taxon>
        <taxon>Pseudomonadati</taxon>
        <taxon>Bacteroidota</taxon>
        <taxon>Cytophagia</taxon>
        <taxon>Cytophagales</taxon>
        <taxon>Hymenobacteraceae</taxon>
        <taxon>Rufibacter</taxon>
    </lineage>
</organism>
<evidence type="ECO:0000256" key="4">
    <source>
        <dbReference type="ARBA" id="ARBA00022823"/>
    </source>
</evidence>
<dbReference type="PROSITE" id="PS00189">
    <property type="entry name" value="LIPOYL"/>
    <property type="match status" value="2"/>
</dbReference>